<dbReference type="AlphaFoldDB" id="A0A8I6Y400"/>
<organism evidence="2 3">
    <name type="scientific">Hordeum vulgare subsp. vulgare</name>
    <name type="common">Domesticated barley</name>
    <dbReference type="NCBI Taxonomy" id="112509"/>
    <lineage>
        <taxon>Eukaryota</taxon>
        <taxon>Viridiplantae</taxon>
        <taxon>Streptophyta</taxon>
        <taxon>Embryophyta</taxon>
        <taxon>Tracheophyta</taxon>
        <taxon>Spermatophyta</taxon>
        <taxon>Magnoliopsida</taxon>
        <taxon>Liliopsida</taxon>
        <taxon>Poales</taxon>
        <taxon>Poaceae</taxon>
        <taxon>BOP clade</taxon>
        <taxon>Pooideae</taxon>
        <taxon>Triticodae</taxon>
        <taxon>Triticeae</taxon>
        <taxon>Hordeinae</taxon>
        <taxon>Hordeum</taxon>
    </lineage>
</organism>
<dbReference type="Proteomes" id="UP000011116">
    <property type="component" value="Chromosome 5H"/>
</dbReference>
<dbReference type="InterPro" id="IPR055357">
    <property type="entry name" value="LRR_At1g61320_AtMIF1"/>
</dbReference>
<dbReference type="PANTHER" id="PTHR34145:SF39">
    <property type="entry name" value="F-BOX DOMAIN-CONTAINING PROTEIN"/>
    <property type="match status" value="1"/>
</dbReference>
<protein>
    <recommendedName>
        <fullName evidence="1">At1g61320/AtMIF1 LRR domain-containing protein</fullName>
    </recommendedName>
</protein>
<evidence type="ECO:0000259" key="1">
    <source>
        <dbReference type="Pfam" id="PF23622"/>
    </source>
</evidence>
<reference evidence="3" key="1">
    <citation type="journal article" date="2012" name="Nature">
        <title>A physical, genetic and functional sequence assembly of the barley genome.</title>
        <authorList>
            <consortium name="The International Barley Genome Sequencing Consortium"/>
            <person name="Mayer K.F."/>
            <person name="Waugh R."/>
            <person name="Brown J.W."/>
            <person name="Schulman A."/>
            <person name="Langridge P."/>
            <person name="Platzer M."/>
            <person name="Fincher G.B."/>
            <person name="Muehlbauer G.J."/>
            <person name="Sato K."/>
            <person name="Close T.J."/>
            <person name="Wise R.P."/>
            <person name="Stein N."/>
        </authorList>
    </citation>
    <scope>NUCLEOTIDE SEQUENCE [LARGE SCALE GENOMIC DNA]</scope>
    <source>
        <strain evidence="3">cv. Morex</strain>
    </source>
</reference>
<dbReference type="PANTHER" id="PTHR34145">
    <property type="entry name" value="OS02G0105600 PROTEIN"/>
    <property type="match status" value="1"/>
</dbReference>
<sequence length="177" mass="20143">MQITNAPVASSKFRHLKILNIYLAGVHSHRDYDYLSLVSFFDASPLLEKFFLLVSQVQSKYDWFEGDPSSLRQMSAHRHRNLKRVKISSFCPQKSMVELARHVLENATSLECLTLDTTPISYRCSGDILDRKCPPLDTACIRDAHKSYLAVRTYIEGKVNSTVKLNLLGPCSRCYAL</sequence>
<reference evidence="2" key="2">
    <citation type="submission" date="2020-10" db="EMBL/GenBank/DDBJ databases">
        <authorList>
            <person name="Scholz U."/>
            <person name="Mascher M."/>
            <person name="Fiebig A."/>
        </authorList>
    </citation>
    <scope>NUCLEOTIDE SEQUENCE [LARGE SCALE GENOMIC DNA]</scope>
    <source>
        <strain evidence="2">cv. Morex</strain>
    </source>
</reference>
<dbReference type="Pfam" id="PF23622">
    <property type="entry name" value="LRR_At1g61320_AtMIF1"/>
    <property type="match status" value="1"/>
</dbReference>
<evidence type="ECO:0000313" key="3">
    <source>
        <dbReference type="Proteomes" id="UP000011116"/>
    </source>
</evidence>
<reference evidence="2" key="3">
    <citation type="submission" date="2022-01" db="UniProtKB">
        <authorList>
            <consortium name="EnsemblPlants"/>
        </authorList>
    </citation>
    <scope>IDENTIFICATION</scope>
    <source>
        <strain evidence="2">subsp. vulgare</strain>
    </source>
</reference>
<dbReference type="EnsemblPlants" id="HORVU.MOREX.r3.5HG0494340.1">
    <property type="protein sequence ID" value="HORVU.MOREX.r3.5HG0494340.1"/>
    <property type="gene ID" value="HORVU.MOREX.r3.5HG0494340"/>
</dbReference>
<name>A0A8I6Y400_HORVV</name>
<keyword evidence="3" id="KW-1185">Reference proteome</keyword>
<accession>A0A8I6Y400</accession>
<dbReference type="Gramene" id="HORVU.MOREX.r3.5HG0494340.1">
    <property type="protein sequence ID" value="HORVU.MOREX.r3.5HG0494340.1"/>
    <property type="gene ID" value="HORVU.MOREX.r3.5HG0494340"/>
</dbReference>
<feature type="domain" description="At1g61320/AtMIF1 LRR" evidence="1">
    <location>
        <begin position="3"/>
        <end position="172"/>
    </location>
</feature>
<evidence type="ECO:0000313" key="2">
    <source>
        <dbReference type="EnsemblPlants" id="HORVU.MOREX.r3.5HG0494340.1"/>
    </source>
</evidence>
<proteinExistence type="predicted"/>
<dbReference type="InterPro" id="IPR053772">
    <property type="entry name" value="At1g61320/At1g61330-like"/>
</dbReference>